<keyword evidence="4 11" id="KW-0808">Transferase</keyword>
<dbReference type="InterPro" id="IPR011779">
    <property type="entry name" value="SO4_adenylTrfase_lsu"/>
</dbReference>
<dbReference type="PRINTS" id="PR00315">
    <property type="entry name" value="ELONGATNFCT"/>
</dbReference>
<comment type="function">
    <text evidence="11">With CysD forms the ATP sulfurylase (ATPS) that catalyzes the adenylation of sulfate producing adenosine 5'-phosphosulfate (APS) and diphosphate, the first enzymatic step in sulfur assimilation pathway. APS synthesis involves the formation of a high-energy phosphoric-sulfuric acid anhydride bond driven by GTP hydrolysis by CysN coupled to ATP hydrolysis by CysD.</text>
</comment>
<dbReference type="EMBL" id="LR743504">
    <property type="protein sequence ID" value="CAA2099372.1"/>
    <property type="molecule type" value="Genomic_DNA"/>
</dbReference>
<dbReference type="CDD" id="cd03695">
    <property type="entry name" value="CysN_NodQ_II"/>
    <property type="match status" value="1"/>
</dbReference>
<dbReference type="NCBIfam" id="TIGR02034">
    <property type="entry name" value="CysN"/>
    <property type="match status" value="1"/>
</dbReference>
<dbReference type="InterPro" id="IPR041757">
    <property type="entry name" value="CysN_GTP-bd"/>
</dbReference>
<organism evidence="13">
    <name type="scientific">Methylobacterium bullatum</name>
    <dbReference type="NCBI Taxonomy" id="570505"/>
    <lineage>
        <taxon>Bacteria</taxon>
        <taxon>Pseudomonadati</taxon>
        <taxon>Pseudomonadota</taxon>
        <taxon>Alphaproteobacteria</taxon>
        <taxon>Hyphomicrobiales</taxon>
        <taxon>Methylobacteriaceae</taxon>
        <taxon>Methylobacterium</taxon>
    </lineage>
</organism>
<dbReference type="InterPro" id="IPR044138">
    <property type="entry name" value="CysN_II"/>
</dbReference>
<dbReference type="CDD" id="cd04166">
    <property type="entry name" value="CysN_ATPS"/>
    <property type="match status" value="1"/>
</dbReference>
<comment type="similarity">
    <text evidence="11">Belongs to the TRAFAC class translation factor GTPase superfamily. Classic translation factor GTPase family. CysN/NodQ subfamily.</text>
</comment>
<comment type="subunit">
    <text evidence="3">Sulfate-activating enzymes, NodP and NodQ, may be physically associated.</text>
</comment>
<evidence type="ECO:0000256" key="2">
    <source>
        <dbReference type="ARBA" id="ARBA00002357"/>
    </source>
</evidence>
<sequence>MTIHQSPEAFGYDSFLAAHQSKEVLRFITCGSVDDGKSTLIGRLLHDTKQIFDDQVTALQRDSRKHGTQGAEIDLALLVDGLQAEREQGITIDVAYRFFSTDKRSFIVADTPGHEQYTRNMATGASTADVAVILVDARQGLTRQTRRHALLVSLLGIKRVVLAVNKMDLVGWSQAKFEEITAAFDAFAAPLGFTEIRPIPLSAKNGDNVVLPGAAVPWYTGTPLLQYLEEVPVRVEEQAAPFRLPVQWVNRPNSDFRGFSGLIASGRIAPGDAIIVEPSGRTSTIARIFTADGDLPHAVEGQSVTLVLADEIDASRGSVIVTADAPMRVSDRFDARLFWAAETELLPGATLLAKIGTVTVNATVTTIHTRVDPESGNPVPAARLVANDIADVTLSLDRAVAIDAYTANRDTGGFILIDRETTDTAALGLIHADKATAAEKDEPEATRAAKSGGGFLSKLRWVFGGI</sequence>
<dbReference type="GO" id="GO:0005524">
    <property type="term" value="F:ATP binding"/>
    <property type="evidence" value="ECO:0007669"/>
    <property type="project" value="UniProtKB-KW"/>
</dbReference>
<feature type="binding site" evidence="11">
    <location>
        <begin position="110"/>
        <end position="114"/>
    </location>
    <ligand>
        <name>GTP</name>
        <dbReference type="ChEBI" id="CHEBI:37565"/>
    </ligand>
</feature>
<reference evidence="13" key="1">
    <citation type="submission" date="2019-12" db="EMBL/GenBank/DDBJ databases">
        <authorList>
            <person name="Cremers G."/>
        </authorList>
    </citation>
    <scope>NUCLEOTIDE SEQUENCE</scope>
    <source>
        <strain evidence="13">Mbul1</strain>
    </source>
</reference>
<dbReference type="AlphaFoldDB" id="A0A679ITU8"/>
<evidence type="ECO:0000256" key="8">
    <source>
        <dbReference type="ARBA" id="ARBA00023134"/>
    </source>
</evidence>
<dbReference type="Gene3D" id="2.40.30.10">
    <property type="entry name" value="Translation factors"/>
    <property type="match status" value="2"/>
</dbReference>
<comment type="catalytic activity">
    <reaction evidence="10 11">
        <text>sulfate + ATP + H(+) = adenosine 5'-phosphosulfate + diphosphate</text>
        <dbReference type="Rhea" id="RHEA:18133"/>
        <dbReference type="ChEBI" id="CHEBI:15378"/>
        <dbReference type="ChEBI" id="CHEBI:16189"/>
        <dbReference type="ChEBI" id="CHEBI:30616"/>
        <dbReference type="ChEBI" id="CHEBI:33019"/>
        <dbReference type="ChEBI" id="CHEBI:58243"/>
        <dbReference type="EC" id="2.7.7.4"/>
    </reaction>
</comment>
<evidence type="ECO:0000256" key="6">
    <source>
        <dbReference type="ARBA" id="ARBA00022741"/>
    </source>
</evidence>
<comment type="pathway">
    <text evidence="11">Sulfur metabolism; hydrogen sulfide biosynthesis; sulfite from sulfate: step 1/3.</text>
</comment>
<evidence type="ECO:0000256" key="5">
    <source>
        <dbReference type="ARBA" id="ARBA00022695"/>
    </source>
</evidence>
<dbReference type="Pfam" id="PF00009">
    <property type="entry name" value="GTP_EFTU"/>
    <property type="match status" value="1"/>
</dbReference>
<comment type="function">
    <text evidence="9">Proposed to provide activated sulfate for transfer to Nod factor. ATP sulfurylase may be the GTPase, regulating ATP sulfurylase activity.</text>
</comment>
<comment type="function">
    <text evidence="2">APS kinase catalyzes the synthesis of activated sulfate.</text>
</comment>
<keyword evidence="7 11" id="KW-0067">ATP-binding</keyword>
<evidence type="ECO:0000259" key="12">
    <source>
        <dbReference type="PROSITE" id="PS51722"/>
    </source>
</evidence>
<dbReference type="SUPFAM" id="SSF50465">
    <property type="entry name" value="EF-Tu/eEF-1alpha/eIF2-gamma C-terminal domain"/>
    <property type="match status" value="1"/>
</dbReference>
<dbReference type="HAMAP" id="MF_00062">
    <property type="entry name" value="Sulf_adenylyltr_sub1"/>
    <property type="match status" value="1"/>
</dbReference>
<dbReference type="InterPro" id="IPR044139">
    <property type="entry name" value="CysN_NoDQ_III"/>
</dbReference>
<dbReference type="InterPro" id="IPR054696">
    <property type="entry name" value="GTP-eEF1A_C"/>
</dbReference>
<evidence type="ECO:0000256" key="10">
    <source>
        <dbReference type="ARBA" id="ARBA00049370"/>
    </source>
</evidence>
<protein>
    <recommendedName>
        <fullName evidence="11">Sulfate adenylyltransferase subunit 1</fullName>
        <ecNumber evidence="11">2.7.7.4</ecNumber>
    </recommendedName>
    <alternativeName>
        <fullName evidence="11">ATP-sulfurylase large subunit</fullName>
    </alternativeName>
    <alternativeName>
        <fullName evidence="11">Sulfate adenylate transferase</fullName>
        <shortName evidence="11">SAT</shortName>
    </alternativeName>
</protein>
<dbReference type="InterPro" id="IPR027417">
    <property type="entry name" value="P-loop_NTPase"/>
</dbReference>
<keyword evidence="6 11" id="KW-0547">Nucleotide-binding</keyword>
<dbReference type="InterPro" id="IPR000795">
    <property type="entry name" value="T_Tr_GTP-bd_dom"/>
</dbReference>
<gene>
    <name evidence="11 13" type="primary">cysN</name>
    <name evidence="13" type="ORF">MBUL_00115</name>
</gene>
<evidence type="ECO:0000256" key="3">
    <source>
        <dbReference type="ARBA" id="ARBA00011760"/>
    </source>
</evidence>
<dbReference type="SUPFAM" id="SSF52540">
    <property type="entry name" value="P-loop containing nucleoside triphosphate hydrolases"/>
    <property type="match status" value="1"/>
</dbReference>
<name>A0A679ITU8_9HYPH</name>
<feature type="domain" description="Tr-type G" evidence="12">
    <location>
        <begin position="22"/>
        <end position="236"/>
    </location>
</feature>
<dbReference type="NCBIfam" id="NF003478">
    <property type="entry name" value="PRK05124.1"/>
    <property type="match status" value="1"/>
</dbReference>
<evidence type="ECO:0000256" key="9">
    <source>
        <dbReference type="ARBA" id="ARBA00024872"/>
    </source>
</evidence>
<dbReference type="PANTHER" id="PTHR23115">
    <property type="entry name" value="TRANSLATION FACTOR"/>
    <property type="match status" value="1"/>
</dbReference>
<evidence type="ECO:0000256" key="1">
    <source>
        <dbReference type="ARBA" id="ARBA00001823"/>
    </source>
</evidence>
<dbReference type="UniPathway" id="UPA00140">
    <property type="reaction ID" value="UER00204"/>
</dbReference>
<dbReference type="InterPro" id="IPR050100">
    <property type="entry name" value="TRAFAC_GTPase_members"/>
</dbReference>
<dbReference type="PROSITE" id="PS51722">
    <property type="entry name" value="G_TR_2"/>
    <property type="match status" value="1"/>
</dbReference>
<dbReference type="InterPro" id="IPR031157">
    <property type="entry name" value="G_TR_CS"/>
</dbReference>
<dbReference type="GO" id="GO:0003924">
    <property type="term" value="F:GTPase activity"/>
    <property type="evidence" value="ECO:0007669"/>
    <property type="project" value="InterPro"/>
</dbReference>
<evidence type="ECO:0000256" key="4">
    <source>
        <dbReference type="ARBA" id="ARBA00022679"/>
    </source>
</evidence>
<keyword evidence="5 11" id="KW-0548">Nucleotidyltransferase</keyword>
<comment type="subunit">
    <text evidence="11">Heterodimer composed of CysD, the smaller subunit, and CysN.</text>
</comment>
<dbReference type="GO" id="GO:0004020">
    <property type="term" value="F:adenylylsulfate kinase activity"/>
    <property type="evidence" value="ECO:0007669"/>
    <property type="project" value="UniProtKB-EC"/>
</dbReference>
<dbReference type="FunFam" id="3.40.50.300:FF:000119">
    <property type="entry name" value="Sulfate adenylyltransferase subunit 1"/>
    <property type="match status" value="1"/>
</dbReference>
<evidence type="ECO:0000256" key="11">
    <source>
        <dbReference type="HAMAP-Rule" id="MF_00062"/>
    </source>
</evidence>
<dbReference type="CDD" id="cd04095">
    <property type="entry name" value="CysN_NoDQ_III"/>
    <property type="match status" value="1"/>
</dbReference>
<comment type="catalytic activity">
    <reaction evidence="1">
        <text>adenosine 5'-phosphosulfate + ATP = 3'-phosphoadenylyl sulfate + ADP + H(+)</text>
        <dbReference type="Rhea" id="RHEA:24152"/>
        <dbReference type="ChEBI" id="CHEBI:15378"/>
        <dbReference type="ChEBI" id="CHEBI:30616"/>
        <dbReference type="ChEBI" id="CHEBI:58243"/>
        <dbReference type="ChEBI" id="CHEBI:58339"/>
        <dbReference type="ChEBI" id="CHEBI:456216"/>
        <dbReference type="EC" id="2.7.1.25"/>
    </reaction>
</comment>
<dbReference type="PROSITE" id="PS00301">
    <property type="entry name" value="G_TR_1"/>
    <property type="match status" value="1"/>
</dbReference>
<dbReference type="EC" id="2.7.7.4" evidence="11"/>
<keyword evidence="8 11" id="KW-0342">GTP-binding</keyword>
<accession>A0A679ITU8</accession>
<evidence type="ECO:0000313" key="13">
    <source>
        <dbReference type="EMBL" id="CAA2099372.1"/>
    </source>
</evidence>
<dbReference type="InterPro" id="IPR009001">
    <property type="entry name" value="Transl_elong_EF1A/Init_IF2_C"/>
</dbReference>
<dbReference type="GO" id="GO:0004781">
    <property type="term" value="F:sulfate adenylyltransferase (ATP) activity"/>
    <property type="evidence" value="ECO:0007669"/>
    <property type="project" value="UniProtKB-UniRule"/>
</dbReference>
<evidence type="ECO:0000256" key="7">
    <source>
        <dbReference type="ARBA" id="ARBA00022840"/>
    </source>
</evidence>
<dbReference type="InterPro" id="IPR009000">
    <property type="entry name" value="Transl_B-barrel_sf"/>
</dbReference>
<dbReference type="Pfam" id="PF22594">
    <property type="entry name" value="GTP-eEF1A_C"/>
    <property type="match status" value="1"/>
</dbReference>
<feature type="binding site" evidence="11">
    <location>
        <begin position="31"/>
        <end position="38"/>
    </location>
    <ligand>
        <name>GTP</name>
        <dbReference type="ChEBI" id="CHEBI:37565"/>
    </ligand>
</feature>
<dbReference type="GO" id="GO:0000103">
    <property type="term" value="P:sulfate assimilation"/>
    <property type="evidence" value="ECO:0007669"/>
    <property type="project" value="UniProtKB-UniRule"/>
</dbReference>
<dbReference type="Gene3D" id="3.40.50.300">
    <property type="entry name" value="P-loop containing nucleotide triphosphate hydrolases"/>
    <property type="match status" value="1"/>
</dbReference>
<dbReference type="SUPFAM" id="SSF50447">
    <property type="entry name" value="Translation proteins"/>
    <property type="match status" value="1"/>
</dbReference>
<proteinExistence type="inferred from homology"/>
<feature type="binding site" evidence="11">
    <location>
        <begin position="165"/>
        <end position="168"/>
    </location>
    <ligand>
        <name>GTP</name>
        <dbReference type="ChEBI" id="CHEBI:37565"/>
    </ligand>
</feature>
<dbReference type="GO" id="GO:0070814">
    <property type="term" value="P:hydrogen sulfide biosynthetic process"/>
    <property type="evidence" value="ECO:0007669"/>
    <property type="project" value="UniProtKB-UniRule"/>
</dbReference>
<dbReference type="GO" id="GO:0005525">
    <property type="term" value="F:GTP binding"/>
    <property type="evidence" value="ECO:0007669"/>
    <property type="project" value="UniProtKB-UniRule"/>
</dbReference>